<dbReference type="Pfam" id="PF00022">
    <property type="entry name" value="Actin"/>
    <property type="match status" value="2"/>
</dbReference>
<evidence type="ECO:0000256" key="3">
    <source>
        <dbReference type="ARBA" id="ARBA00022741"/>
    </source>
</evidence>
<dbReference type="Gene3D" id="3.30.420.40">
    <property type="match status" value="2"/>
</dbReference>
<comment type="subcellular location">
    <subcellularLocation>
        <location evidence="1">Cytoplasm</location>
        <location evidence="1">Cytoskeleton</location>
    </subcellularLocation>
</comment>
<comment type="caution">
    <text evidence="7">The sequence shown here is derived from an EMBL/GenBank/DDBJ whole genome shotgun (WGS) entry which is preliminary data.</text>
</comment>
<accession>A0AAV7JLB1</accession>
<proteinExistence type="inferred from homology"/>
<sequence length="360" mass="40538">MGDENVAIVLDNGSGMFKAGFSGEDIPRVIFPTVTGYSYNDYVTQSKDIYFGYEALGKDNVSLHHPIQLGIITDWEHMESIWQHTFHNELNVATEDRPILLTESPLNPRTNRDKIMEIMFETFNIPSLYIAKQPVLSLYASGRTTGIVYDSGYNASHTVPIFEGNTLTHAINTADISGRDVTEHLIQLLTKRGILLGGHNTCDIKEKACYVALDYKLELKGVTNTNYELPDGEIVTLGNEIFTSPEILFNPSLHDCVTLGAHELINNSIQQCEKGIQKCMYSNIILSSGNTLFPGMAKRMLKELNGISPPRVRVKLIAPPERKYSVWIGGSILASMSSFQQMWLSNEEYHEGEYRKRRYF</sequence>
<dbReference type="GO" id="GO:0005856">
    <property type="term" value="C:cytoskeleton"/>
    <property type="evidence" value="ECO:0007669"/>
    <property type="project" value="UniProtKB-SubCell"/>
</dbReference>
<dbReference type="SMART" id="SM00268">
    <property type="entry name" value="ACTIN"/>
    <property type="match status" value="1"/>
</dbReference>
<dbReference type="FunFam" id="3.30.420.40:FF:000148">
    <property type="entry name" value="Actin, alpha skeletal muscle"/>
    <property type="match status" value="1"/>
</dbReference>
<evidence type="ECO:0000256" key="1">
    <source>
        <dbReference type="ARBA" id="ARBA00004245"/>
    </source>
</evidence>
<evidence type="ECO:0000313" key="8">
    <source>
        <dbReference type="Proteomes" id="UP001165289"/>
    </source>
</evidence>
<comment type="similarity">
    <text evidence="6">Belongs to the actin family.</text>
</comment>
<evidence type="ECO:0000313" key="7">
    <source>
        <dbReference type="EMBL" id="KAI6649634.1"/>
    </source>
</evidence>
<dbReference type="InterPro" id="IPR043129">
    <property type="entry name" value="ATPase_NBD"/>
</dbReference>
<evidence type="ECO:0000256" key="6">
    <source>
        <dbReference type="RuleBase" id="RU000487"/>
    </source>
</evidence>
<keyword evidence="5" id="KW-0206">Cytoskeleton</keyword>
<protein>
    <submittedName>
        <fullName evidence="7">Actin</fullName>
    </submittedName>
</protein>
<dbReference type="PANTHER" id="PTHR11937">
    <property type="entry name" value="ACTIN"/>
    <property type="match status" value="1"/>
</dbReference>
<keyword evidence="2" id="KW-0963">Cytoplasm</keyword>
<organism evidence="7 8">
    <name type="scientific">Oopsacas minuta</name>
    <dbReference type="NCBI Taxonomy" id="111878"/>
    <lineage>
        <taxon>Eukaryota</taxon>
        <taxon>Metazoa</taxon>
        <taxon>Porifera</taxon>
        <taxon>Hexactinellida</taxon>
        <taxon>Hexasterophora</taxon>
        <taxon>Lyssacinosida</taxon>
        <taxon>Leucopsacidae</taxon>
        <taxon>Oopsacas</taxon>
    </lineage>
</organism>
<gene>
    <name evidence="7" type="ORF">LOD99_6638</name>
</gene>
<dbReference type="EMBL" id="JAKMXF010000319">
    <property type="protein sequence ID" value="KAI6649634.1"/>
    <property type="molecule type" value="Genomic_DNA"/>
</dbReference>
<dbReference type="InterPro" id="IPR004000">
    <property type="entry name" value="Actin"/>
</dbReference>
<keyword evidence="8" id="KW-1185">Reference proteome</keyword>
<keyword evidence="3" id="KW-0547">Nucleotide-binding</keyword>
<dbReference type="SUPFAM" id="SSF53067">
    <property type="entry name" value="Actin-like ATPase domain"/>
    <property type="match status" value="2"/>
</dbReference>
<dbReference type="Gene3D" id="3.90.640.10">
    <property type="entry name" value="Actin, Chain A, domain 4"/>
    <property type="match status" value="1"/>
</dbReference>
<name>A0AAV7JLB1_9METZ</name>
<evidence type="ECO:0000256" key="5">
    <source>
        <dbReference type="ARBA" id="ARBA00023212"/>
    </source>
</evidence>
<evidence type="ECO:0000256" key="2">
    <source>
        <dbReference type="ARBA" id="ARBA00022490"/>
    </source>
</evidence>
<dbReference type="PRINTS" id="PR00190">
    <property type="entry name" value="ACTIN"/>
</dbReference>
<keyword evidence="4" id="KW-0067">ATP-binding</keyword>
<dbReference type="GO" id="GO:0005524">
    <property type="term" value="F:ATP binding"/>
    <property type="evidence" value="ECO:0007669"/>
    <property type="project" value="UniProtKB-KW"/>
</dbReference>
<dbReference type="Proteomes" id="UP001165289">
    <property type="component" value="Unassembled WGS sequence"/>
</dbReference>
<evidence type="ECO:0000256" key="4">
    <source>
        <dbReference type="ARBA" id="ARBA00022840"/>
    </source>
</evidence>
<reference evidence="7 8" key="1">
    <citation type="journal article" date="2023" name="BMC Biol.">
        <title>The compact genome of the sponge Oopsacas minuta (Hexactinellida) is lacking key metazoan core genes.</title>
        <authorList>
            <person name="Santini S."/>
            <person name="Schenkelaars Q."/>
            <person name="Jourda C."/>
            <person name="Duchesne M."/>
            <person name="Belahbib H."/>
            <person name="Rocher C."/>
            <person name="Selva M."/>
            <person name="Riesgo A."/>
            <person name="Vervoort M."/>
            <person name="Leys S.P."/>
            <person name="Kodjabachian L."/>
            <person name="Le Bivic A."/>
            <person name="Borchiellini C."/>
            <person name="Claverie J.M."/>
            <person name="Renard E."/>
        </authorList>
    </citation>
    <scope>NUCLEOTIDE SEQUENCE [LARGE SCALE GENOMIC DNA]</scope>
    <source>
        <strain evidence="7">SPO-2</strain>
    </source>
</reference>
<dbReference type="AlphaFoldDB" id="A0AAV7JLB1"/>